<keyword evidence="3" id="KW-1185">Reference proteome</keyword>
<dbReference type="KEGG" id="acel:acsn021_11350"/>
<evidence type="ECO:0000313" key="2">
    <source>
        <dbReference type="EMBL" id="BCJ93566.1"/>
    </source>
</evidence>
<reference evidence="2 3" key="1">
    <citation type="journal article" date="2016" name="Int. J. Syst. Evol. Microbiol.">
        <title>Descriptions of Anaerotaenia torta gen. nov., sp. nov. and Anaerocolumna cellulosilytica gen. nov., sp. nov. isolated from a methanogenic reactor of cattle waste.</title>
        <authorList>
            <person name="Uek A."/>
            <person name="Ohtaki Y."/>
            <person name="Kaku N."/>
            <person name="Ueki K."/>
        </authorList>
    </citation>
    <scope>NUCLEOTIDE SEQUENCE [LARGE SCALE GENOMIC DNA]</scope>
    <source>
        <strain evidence="2 3">SN021</strain>
    </source>
</reference>
<name>A0A6S6QV58_9FIRM</name>
<accession>A0A6S6QV58</accession>
<gene>
    <name evidence="2" type="ORF">acsn021_11350</name>
</gene>
<sequence>MYNTKLILADGREVYPGYLDKEKREQIKGEFDGCRGYMWCGCQSHERLFYRISEDLKLYPEHNKYKHDSCCSRYRTEEGEEERKTGYVVNDEDGAVTAYLTFNPKEFDLGKSEEKEEDNQDISDTEADEAENEVILEKNQNNEQKQEKKEPKLSLALLVRSINMDTYTERILNNKKVDSKETFSKLVYHRMKKAIGELSIEKDGVRFLYTSLAAIKKFEDKGLTKCYLCNYGPDGKIFRNFIFPDTLEKALKKFRKTYGIEPNEDTVMAGFQYLKKTKSKIQYKVLGRIHLFQVSNIGIYCNTLLEKETYDELVAITESDENITFWIPPDDNSVGGIVQIEGKEKKLLLLFRSECDEHITFNMDLYEPFVIGEKEPFTRERFYNVIEQME</sequence>
<evidence type="ECO:0000256" key="1">
    <source>
        <dbReference type="SAM" id="MobiDB-lite"/>
    </source>
</evidence>
<proteinExistence type="predicted"/>
<protein>
    <submittedName>
        <fullName evidence="2">Uncharacterized protein</fullName>
    </submittedName>
</protein>
<organism evidence="2 3">
    <name type="scientific">Anaerocolumna cellulosilytica</name>
    <dbReference type="NCBI Taxonomy" id="433286"/>
    <lineage>
        <taxon>Bacteria</taxon>
        <taxon>Bacillati</taxon>
        <taxon>Bacillota</taxon>
        <taxon>Clostridia</taxon>
        <taxon>Lachnospirales</taxon>
        <taxon>Lachnospiraceae</taxon>
        <taxon>Anaerocolumna</taxon>
    </lineage>
</organism>
<dbReference type="RefSeq" id="WP_184090930.1">
    <property type="nucleotide sequence ID" value="NZ_AP023367.1"/>
</dbReference>
<feature type="region of interest" description="Disordered" evidence="1">
    <location>
        <begin position="109"/>
        <end position="128"/>
    </location>
</feature>
<evidence type="ECO:0000313" key="3">
    <source>
        <dbReference type="Proteomes" id="UP000515561"/>
    </source>
</evidence>
<feature type="compositionally biased region" description="Acidic residues" evidence="1">
    <location>
        <begin position="115"/>
        <end position="128"/>
    </location>
</feature>
<dbReference type="AlphaFoldDB" id="A0A6S6QV58"/>
<dbReference type="Proteomes" id="UP000515561">
    <property type="component" value="Chromosome"/>
</dbReference>
<dbReference type="EMBL" id="AP023367">
    <property type="protein sequence ID" value="BCJ93566.1"/>
    <property type="molecule type" value="Genomic_DNA"/>
</dbReference>